<evidence type="ECO:0000256" key="2">
    <source>
        <dbReference type="ARBA" id="ARBA00022692"/>
    </source>
</evidence>
<feature type="transmembrane region" description="Helical" evidence="5">
    <location>
        <begin position="256"/>
        <end position="279"/>
    </location>
</feature>
<accession>A0A7J3VS41</accession>
<evidence type="ECO:0000256" key="4">
    <source>
        <dbReference type="ARBA" id="ARBA00023136"/>
    </source>
</evidence>
<comment type="caution">
    <text evidence="6">The sequence shown here is derived from an EMBL/GenBank/DDBJ whole genome shotgun (WGS) entry which is preliminary data.</text>
</comment>
<keyword evidence="2 5" id="KW-0812">Transmembrane</keyword>
<evidence type="ECO:0000256" key="5">
    <source>
        <dbReference type="SAM" id="Phobius"/>
    </source>
</evidence>
<dbReference type="PANTHER" id="PTHR33514:SF13">
    <property type="entry name" value="PROTEIN ABCI12, CHLOROPLASTIC"/>
    <property type="match status" value="1"/>
</dbReference>
<protein>
    <submittedName>
        <fullName evidence="6">Energy-coupling factor transporter transmembrane protein EcfT</fullName>
    </submittedName>
</protein>
<keyword evidence="4 5" id="KW-0472">Membrane</keyword>
<reference evidence="6" key="1">
    <citation type="journal article" date="2020" name="mSystems">
        <title>Genome- and Community-Level Interaction Insights into Carbon Utilization and Element Cycling Functions of Hydrothermarchaeota in Hydrothermal Sediment.</title>
        <authorList>
            <person name="Zhou Z."/>
            <person name="Liu Y."/>
            <person name="Xu W."/>
            <person name="Pan J."/>
            <person name="Luo Z.H."/>
            <person name="Li M."/>
        </authorList>
    </citation>
    <scope>NUCLEOTIDE SEQUENCE [LARGE SCALE GENOMIC DNA]</scope>
    <source>
        <strain evidence="6">SpSt-1074</strain>
    </source>
</reference>
<dbReference type="GO" id="GO:0005886">
    <property type="term" value="C:plasma membrane"/>
    <property type="evidence" value="ECO:0007669"/>
    <property type="project" value="TreeGrafter"/>
</dbReference>
<dbReference type="AlphaFoldDB" id="A0A7J3VS41"/>
<gene>
    <name evidence="6" type="ORF">ENM31_01570</name>
</gene>
<dbReference type="InterPro" id="IPR003339">
    <property type="entry name" value="ABC/ECF_trnsptr_transmembrane"/>
</dbReference>
<evidence type="ECO:0000256" key="3">
    <source>
        <dbReference type="ARBA" id="ARBA00022989"/>
    </source>
</evidence>
<proteinExistence type="predicted"/>
<evidence type="ECO:0000256" key="1">
    <source>
        <dbReference type="ARBA" id="ARBA00004141"/>
    </source>
</evidence>
<feature type="transmembrane region" description="Helical" evidence="5">
    <location>
        <begin position="98"/>
        <end position="117"/>
    </location>
</feature>
<sequence length="296" mass="32869">MAYDIIGYRPLNTFMHRRDPRVKILWFLALSLPAVAWNDPLWLLGVLTAVLIFNGVAKMPFKGALKILILLTPAMLVILVFNIFFFEQTVTASRPPWQLYYLGYVIPQIGSFGPYGYVSLESLVFASGAMMRFFIITLAGRVLLSTTSPSEVPATLTKLRAPVEMAVAVSVAFGMVPAMIQQVTSIFEAQRSRGWSVSSRNPVKAIRRFVPTALPIITRAISRSEFIAAAMASRGYGYNPAKRTSLKELKLNKTDWMMIVVLVSFLVVNQVSAFVFNMGDYRATAAMLRNALGIPT</sequence>
<dbReference type="Pfam" id="PF02361">
    <property type="entry name" value="CbiQ"/>
    <property type="match status" value="1"/>
</dbReference>
<feature type="transmembrane region" description="Helical" evidence="5">
    <location>
        <begin position="65"/>
        <end position="86"/>
    </location>
</feature>
<organism evidence="6">
    <name type="scientific">Caldiarchaeum subterraneum</name>
    <dbReference type="NCBI Taxonomy" id="311458"/>
    <lineage>
        <taxon>Archaea</taxon>
        <taxon>Nitrososphaerota</taxon>
        <taxon>Candidatus Caldarchaeales</taxon>
        <taxon>Candidatus Caldarchaeaceae</taxon>
        <taxon>Candidatus Caldarchaeum</taxon>
    </lineage>
</organism>
<evidence type="ECO:0000313" key="6">
    <source>
        <dbReference type="EMBL" id="HHM43974.1"/>
    </source>
</evidence>
<dbReference type="CDD" id="cd16914">
    <property type="entry name" value="EcfT"/>
    <property type="match status" value="1"/>
</dbReference>
<feature type="transmembrane region" description="Helical" evidence="5">
    <location>
        <begin position="123"/>
        <end position="144"/>
    </location>
</feature>
<feature type="transmembrane region" description="Helical" evidence="5">
    <location>
        <begin position="24"/>
        <end position="53"/>
    </location>
</feature>
<keyword evidence="3 5" id="KW-1133">Transmembrane helix</keyword>
<dbReference type="EMBL" id="DRXH01000054">
    <property type="protein sequence ID" value="HHM43974.1"/>
    <property type="molecule type" value="Genomic_DNA"/>
</dbReference>
<feature type="transmembrane region" description="Helical" evidence="5">
    <location>
        <begin position="165"/>
        <end position="187"/>
    </location>
</feature>
<dbReference type="PANTHER" id="PTHR33514">
    <property type="entry name" value="PROTEIN ABCI12, CHLOROPLASTIC"/>
    <property type="match status" value="1"/>
</dbReference>
<comment type="subcellular location">
    <subcellularLocation>
        <location evidence="1">Membrane</location>
        <topology evidence="1">Multi-pass membrane protein</topology>
    </subcellularLocation>
</comment>
<name>A0A7J3VS41_CALS0</name>